<evidence type="ECO:0000256" key="4">
    <source>
        <dbReference type="ARBA" id="ARBA00023163"/>
    </source>
</evidence>
<evidence type="ECO:0000313" key="8">
    <source>
        <dbReference type="EMBL" id="ORX53180.1"/>
    </source>
</evidence>
<dbReference type="PANTHER" id="PTHR10328:SF3">
    <property type="entry name" value="PROTEIN MAX"/>
    <property type="match status" value="1"/>
</dbReference>
<accession>A0A1X2GGF3</accession>
<evidence type="ECO:0000256" key="2">
    <source>
        <dbReference type="ARBA" id="ARBA00023125"/>
    </source>
</evidence>
<dbReference type="GO" id="GO:0003677">
    <property type="term" value="F:DNA binding"/>
    <property type="evidence" value="ECO:0007669"/>
    <property type="project" value="UniProtKB-KW"/>
</dbReference>
<dbReference type="InterPro" id="IPR036638">
    <property type="entry name" value="HLH_DNA-bd_sf"/>
</dbReference>
<keyword evidence="5" id="KW-0539">Nucleus</keyword>
<keyword evidence="4" id="KW-0804">Transcription</keyword>
<evidence type="ECO:0000256" key="3">
    <source>
        <dbReference type="ARBA" id="ARBA00023159"/>
    </source>
</evidence>
<dbReference type="PROSITE" id="PS50888">
    <property type="entry name" value="BHLH"/>
    <property type="match status" value="1"/>
</dbReference>
<name>A0A1X2GGF3_9FUNG</name>
<dbReference type="InterPro" id="IPR011598">
    <property type="entry name" value="bHLH_dom"/>
</dbReference>
<evidence type="ECO:0000256" key="5">
    <source>
        <dbReference type="ARBA" id="ARBA00023242"/>
    </source>
</evidence>
<dbReference type="Proteomes" id="UP000242146">
    <property type="component" value="Unassembled WGS sequence"/>
</dbReference>
<dbReference type="GO" id="GO:0090575">
    <property type="term" value="C:RNA polymerase II transcription regulator complex"/>
    <property type="evidence" value="ECO:0007669"/>
    <property type="project" value="TreeGrafter"/>
</dbReference>
<dbReference type="STRING" id="101127.A0A1X2GGF3"/>
<evidence type="ECO:0000313" key="9">
    <source>
        <dbReference type="Proteomes" id="UP000242146"/>
    </source>
</evidence>
<organism evidence="8 9">
    <name type="scientific">Hesseltinella vesiculosa</name>
    <dbReference type="NCBI Taxonomy" id="101127"/>
    <lineage>
        <taxon>Eukaryota</taxon>
        <taxon>Fungi</taxon>
        <taxon>Fungi incertae sedis</taxon>
        <taxon>Mucoromycota</taxon>
        <taxon>Mucoromycotina</taxon>
        <taxon>Mucoromycetes</taxon>
        <taxon>Mucorales</taxon>
        <taxon>Cunninghamellaceae</taxon>
        <taxon>Hesseltinella</taxon>
    </lineage>
</organism>
<dbReference type="Gene3D" id="4.10.280.10">
    <property type="entry name" value="Helix-loop-helix DNA-binding domain"/>
    <property type="match status" value="1"/>
</dbReference>
<reference evidence="8 9" key="1">
    <citation type="submission" date="2016-07" db="EMBL/GenBank/DDBJ databases">
        <title>Pervasive Adenine N6-methylation of Active Genes in Fungi.</title>
        <authorList>
            <consortium name="DOE Joint Genome Institute"/>
            <person name="Mondo S.J."/>
            <person name="Dannebaum R.O."/>
            <person name="Kuo R.C."/>
            <person name="Labutti K."/>
            <person name="Haridas S."/>
            <person name="Kuo A."/>
            <person name="Salamov A."/>
            <person name="Ahrendt S.R."/>
            <person name="Lipzen A."/>
            <person name="Sullivan W."/>
            <person name="Andreopoulos W.B."/>
            <person name="Clum A."/>
            <person name="Lindquist E."/>
            <person name="Daum C."/>
            <person name="Ramamoorthy G.K."/>
            <person name="Gryganskyi A."/>
            <person name="Culley D."/>
            <person name="Magnuson J.K."/>
            <person name="James T.Y."/>
            <person name="O'Malley M.A."/>
            <person name="Stajich J.E."/>
            <person name="Spatafora J.W."/>
            <person name="Visel A."/>
            <person name="Grigoriev I.V."/>
        </authorList>
    </citation>
    <scope>NUCLEOTIDE SEQUENCE [LARGE SCALE GENOMIC DNA]</scope>
    <source>
        <strain evidence="8 9">NRRL 3301</strain>
    </source>
</reference>
<keyword evidence="1" id="KW-0805">Transcription regulation</keyword>
<keyword evidence="9" id="KW-1185">Reference proteome</keyword>
<evidence type="ECO:0000259" key="7">
    <source>
        <dbReference type="PROSITE" id="PS50888"/>
    </source>
</evidence>
<feature type="compositionally biased region" description="Low complexity" evidence="6">
    <location>
        <begin position="94"/>
        <end position="110"/>
    </location>
</feature>
<feature type="compositionally biased region" description="Low complexity" evidence="6">
    <location>
        <begin position="121"/>
        <end position="137"/>
    </location>
</feature>
<evidence type="ECO:0000256" key="6">
    <source>
        <dbReference type="SAM" id="MobiDB-lite"/>
    </source>
</evidence>
<dbReference type="GO" id="GO:0046983">
    <property type="term" value="F:protein dimerization activity"/>
    <property type="evidence" value="ECO:0007669"/>
    <property type="project" value="InterPro"/>
</dbReference>
<proteinExistence type="predicted"/>
<dbReference type="AlphaFoldDB" id="A0A1X2GGF3"/>
<comment type="caution">
    <text evidence="8">The sequence shown here is derived from an EMBL/GenBank/DDBJ whole genome shotgun (WGS) entry which is preliminary data.</text>
</comment>
<gene>
    <name evidence="8" type="ORF">DM01DRAFT_1346282</name>
</gene>
<dbReference type="PANTHER" id="PTHR10328">
    <property type="entry name" value="PROTEIN MAX MYC-ASSOCIATED FACTOR X"/>
    <property type="match status" value="1"/>
</dbReference>
<protein>
    <recommendedName>
        <fullName evidence="7">BHLH domain-containing protein</fullName>
    </recommendedName>
</protein>
<evidence type="ECO:0000256" key="1">
    <source>
        <dbReference type="ARBA" id="ARBA00023015"/>
    </source>
</evidence>
<dbReference type="EMBL" id="MCGT01000016">
    <property type="protein sequence ID" value="ORX53180.1"/>
    <property type="molecule type" value="Genomic_DNA"/>
</dbReference>
<feature type="compositionally biased region" description="Pro residues" evidence="6">
    <location>
        <begin position="111"/>
        <end position="120"/>
    </location>
</feature>
<dbReference type="OrthoDB" id="8964853at2759"/>
<dbReference type="SMART" id="SM00353">
    <property type="entry name" value="HLH"/>
    <property type="match status" value="1"/>
</dbReference>
<feature type="region of interest" description="Disordered" evidence="6">
    <location>
        <begin position="94"/>
        <end position="137"/>
    </location>
</feature>
<dbReference type="SUPFAM" id="SSF47459">
    <property type="entry name" value="HLH, helix-loop-helix DNA-binding domain"/>
    <property type="match status" value="1"/>
</dbReference>
<feature type="domain" description="BHLH" evidence="7">
    <location>
        <begin position="12"/>
        <end position="64"/>
    </location>
</feature>
<keyword evidence="2" id="KW-0238">DNA-binding</keyword>
<sequence>MFMRKAPQTKAERRAEHNAIERARRETLNGKFQKLAEALPNLQNYRRPSKGQIVEKALDWVRQSIHREDKYHYQLLQLQRENKRLLMQLNLQQQQHTLSQPISSQSSDGHPTPPPGPLPSAPSASLPTPMLLNSSSYSPMAPSPYSLGSGSRRGSCFEEDDIIDYPFPILPMTAPSSIATEGMYAPQDMYLHTSHLASRSMQWQEMKPEPTMIHPTEIHPTEIPPSM</sequence>
<keyword evidence="3" id="KW-0010">Activator</keyword>
<dbReference type="GO" id="GO:0045944">
    <property type="term" value="P:positive regulation of transcription by RNA polymerase II"/>
    <property type="evidence" value="ECO:0007669"/>
    <property type="project" value="TreeGrafter"/>
</dbReference>
<dbReference type="GO" id="GO:0003700">
    <property type="term" value="F:DNA-binding transcription factor activity"/>
    <property type="evidence" value="ECO:0007669"/>
    <property type="project" value="TreeGrafter"/>
</dbReference>
<dbReference type="Pfam" id="PF00010">
    <property type="entry name" value="HLH"/>
    <property type="match status" value="1"/>
</dbReference>